<sequence>MKPRKSAGTEPHYYSDRLIRKLEALRTTPATVVEAPSGYGKSTAVRDFLEERIPRTASVCWFTIVDETPSASYRRFCQELNKIDSRTEQKLSKIGLPNATNVGEMADAIRALDCGKETYFVMDNFQILPDGVPESFLRAMIEHGGKQLHIIIITQVIKRNLLTAISGKGVLRITAADLRLDAEDILRYYALSGARITREQAESIERFTEGWMIAVYLQLRAYKETETLSDNGELLSLMELLVWDKLSEEQQNFLLRISPFAIITATQASAILECEKLPEYALQALGNTFIRYEVVGRRYELHSILIELLIQKRKELGDAYERECLLRAGDIYHKEGKNSKALELYWEAKDYDRMLSLDFSQFMHEYVGKKPFSEFALDVARNCPAKIKKTYLLSMLRVTWALLIAGFVDEFDIQMKELRRMLENSEELNTALRGEWLLLHSWRRLPDLEKMNRLVRNAATFLGGTCSRVILPNCPWCFGNFSMLSVFHSKPGEADREADQLEKFIALYSRLTGGHGAGADLLFRAELAHYRGDLNEAKVLAYKACHIAGKKQQCAVQLGAALHLAEIAVEKSDAAGWQSAIDSMEKAATTQGQTYFILRSTVDILRALLLNELGHQSLFAGWLKTGDTADKILPGMRLSALFVRMSYLVHEKDYTLLAGIAEAELEGLHSSDVLTDTLFSLFAAVGHISLGNRGRALELLDHAANIALPDGFVYLFAVYYWLLQGLPERLVKDRYPELAVRFIEIKERFLTGFNALHEAISTNKLPGSLTSREREVAMLAAEGLRNNEIAKKLMVSENTIRFHLRAVFQKLDIDRRAKLAEKLK</sequence>
<dbReference type="InterPro" id="IPR027417">
    <property type="entry name" value="P-loop_NTPase"/>
</dbReference>
<dbReference type="SUPFAM" id="SSF46894">
    <property type="entry name" value="C-terminal effector domain of the bipartite response regulators"/>
    <property type="match status" value="1"/>
</dbReference>
<keyword evidence="2" id="KW-0238">DNA-binding</keyword>
<accession>A0A644WJ40</accession>
<organism evidence="6">
    <name type="scientific">bioreactor metagenome</name>
    <dbReference type="NCBI Taxonomy" id="1076179"/>
    <lineage>
        <taxon>unclassified sequences</taxon>
        <taxon>metagenomes</taxon>
        <taxon>ecological metagenomes</taxon>
    </lineage>
</organism>
<evidence type="ECO:0000256" key="1">
    <source>
        <dbReference type="ARBA" id="ARBA00023015"/>
    </source>
</evidence>
<dbReference type="PANTHER" id="PTHR44688:SF16">
    <property type="entry name" value="DNA-BINDING TRANSCRIPTIONAL ACTIVATOR DEVR_DOSR"/>
    <property type="match status" value="1"/>
</dbReference>
<dbReference type="Gene3D" id="1.25.40.10">
    <property type="entry name" value="Tetratricopeptide repeat domain"/>
    <property type="match status" value="1"/>
</dbReference>
<keyword evidence="1" id="KW-0805">Transcription regulation</keyword>
<dbReference type="AlphaFoldDB" id="A0A644WJ40"/>
<dbReference type="PROSITE" id="PS50043">
    <property type="entry name" value="HTH_LUXR_2"/>
    <property type="match status" value="1"/>
</dbReference>
<dbReference type="PRINTS" id="PR00038">
    <property type="entry name" value="HTHLUXR"/>
</dbReference>
<evidence type="ECO:0000259" key="5">
    <source>
        <dbReference type="PROSITE" id="PS50043"/>
    </source>
</evidence>
<dbReference type="CDD" id="cd06170">
    <property type="entry name" value="LuxR_C_like"/>
    <property type="match status" value="1"/>
</dbReference>
<dbReference type="GO" id="GO:0006355">
    <property type="term" value="P:regulation of DNA-templated transcription"/>
    <property type="evidence" value="ECO:0007669"/>
    <property type="project" value="InterPro"/>
</dbReference>
<dbReference type="InterPro" id="IPR036388">
    <property type="entry name" value="WH-like_DNA-bd_sf"/>
</dbReference>
<feature type="domain" description="HTH luxR-type" evidence="5">
    <location>
        <begin position="762"/>
        <end position="824"/>
    </location>
</feature>
<evidence type="ECO:0000256" key="4">
    <source>
        <dbReference type="SAM" id="Coils"/>
    </source>
</evidence>
<dbReference type="SMART" id="SM00421">
    <property type="entry name" value="HTH_LUXR"/>
    <property type="match status" value="1"/>
</dbReference>
<dbReference type="PANTHER" id="PTHR44688">
    <property type="entry name" value="DNA-BINDING TRANSCRIPTIONAL ACTIVATOR DEVR_DOSR"/>
    <property type="match status" value="1"/>
</dbReference>
<reference evidence="6" key="1">
    <citation type="submission" date="2019-08" db="EMBL/GenBank/DDBJ databases">
        <authorList>
            <person name="Kucharzyk K."/>
            <person name="Murdoch R.W."/>
            <person name="Higgins S."/>
            <person name="Loffler F."/>
        </authorList>
    </citation>
    <scope>NUCLEOTIDE SEQUENCE</scope>
</reference>
<gene>
    <name evidence="6" type="primary">malT_7</name>
    <name evidence="6" type="ORF">SDC9_49808</name>
</gene>
<dbReference type="SUPFAM" id="SSF52540">
    <property type="entry name" value="P-loop containing nucleoside triphosphate hydrolases"/>
    <property type="match status" value="1"/>
</dbReference>
<dbReference type="EMBL" id="VSSQ01000962">
    <property type="protein sequence ID" value="MPM03541.1"/>
    <property type="molecule type" value="Genomic_DNA"/>
</dbReference>
<protein>
    <submittedName>
        <fullName evidence="6">HTH-type transcriptional regulator MalT</fullName>
    </submittedName>
</protein>
<dbReference type="InterPro" id="IPR016032">
    <property type="entry name" value="Sig_transdc_resp-reg_C-effctor"/>
</dbReference>
<dbReference type="Gene3D" id="1.10.10.10">
    <property type="entry name" value="Winged helix-like DNA-binding domain superfamily/Winged helix DNA-binding domain"/>
    <property type="match status" value="1"/>
</dbReference>
<keyword evidence="4" id="KW-0175">Coiled coil</keyword>
<proteinExistence type="predicted"/>
<dbReference type="InterPro" id="IPR000792">
    <property type="entry name" value="Tscrpt_reg_LuxR_C"/>
</dbReference>
<feature type="coiled-coil region" evidence="4">
    <location>
        <begin position="408"/>
        <end position="435"/>
    </location>
</feature>
<dbReference type="InterPro" id="IPR011990">
    <property type="entry name" value="TPR-like_helical_dom_sf"/>
</dbReference>
<name>A0A644WJ40_9ZZZZ</name>
<dbReference type="Pfam" id="PF00196">
    <property type="entry name" value="GerE"/>
    <property type="match status" value="1"/>
</dbReference>
<evidence type="ECO:0000313" key="6">
    <source>
        <dbReference type="EMBL" id="MPM03541.1"/>
    </source>
</evidence>
<dbReference type="GO" id="GO:0003677">
    <property type="term" value="F:DNA binding"/>
    <property type="evidence" value="ECO:0007669"/>
    <property type="project" value="UniProtKB-KW"/>
</dbReference>
<evidence type="ECO:0000256" key="3">
    <source>
        <dbReference type="ARBA" id="ARBA00023163"/>
    </source>
</evidence>
<keyword evidence="3" id="KW-0804">Transcription</keyword>
<dbReference type="PROSITE" id="PS00622">
    <property type="entry name" value="HTH_LUXR_1"/>
    <property type="match status" value="1"/>
</dbReference>
<dbReference type="Gene3D" id="3.40.50.300">
    <property type="entry name" value="P-loop containing nucleotide triphosphate hydrolases"/>
    <property type="match status" value="1"/>
</dbReference>
<comment type="caution">
    <text evidence="6">The sequence shown here is derived from an EMBL/GenBank/DDBJ whole genome shotgun (WGS) entry which is preliminary data.</text>
</comment>
<evidence type="ECO:0000256" key="2">
    <source>
        <dbReference type="ARBA" id="ARBA00023125"/>
    </source>
</evidence>